<dbReference type="InterPro" id="IPR013507">
    <property type="entry name" value="DNA_mismatch_S5_2-like"/>
</dbReference>
<dbReference type="SUPFAM" id="SSF54211">
    <property type="entry name" value="Ribosomal protein S5 domain 2-like"/>
    <property type="match status" value="1"/>
</dbReference>
<dbReference type="GO" id="GO:0032300">
    <property type="term" value="C:mismatch repair complex"/>
    <property type="evidence" value="ECO:0007669"/>
    <property type="project" value="InterPro"/>
</dbReference>
<dbReference type="OrthoDB" id="429932at2759"/>
<reference evidence="6" key="3">
    <citation type="submission" date="2025-09" db="UniProtKB">
        <authorList>
            <consortium name="Ensembl"/>
        </authorList>
    </citation>
    <scope>IDENTIFICATION</scope>
</reference>
<proteinExistence type="inferred from homology"/>
<dbReference type="FunFam" id="3.30.230.10:FF:000028">
    <property type="entry name" value="DNA mismatch repair protein Mlh3"/>
    <property type="match status" value="1"/>
</dbReference>
<dbReference type="Proteomes" id="UP000694397">
    <property type="component" value="Chromosome 15"/>
</dbReference>
<dbReference type="SMART" id="SM00853">
    <property type="entry name" value="MutL_C"/>
    <property type="match status" value="1"/>
</dbReference>
<comment type="similarity">
    <text evidence="1">Belongs to the DNA mismatch repair MutL/HexB family.</text>
</comment>
<evidence type="ECO:0000259" key="4">
    <source>
        <dbReference type="SMART" id="SM00853"/>
    </source>
</evidence>
<evidence type="ECO:0000313" key="7">
    <source>
        <dbReference type="Proteomes" id="UP000694397"/>
    </source>
</evidence>
<evidence type="ECO:0000256" key="3">
    <source>
        <dbReference type="SAM" id="MobiDB-lite"/>
    </source>
</evidence>
<dbReference type="GO" id="GO:0005524">
    <property type="term" value="F:ATP binding"/>
    <property type="evidence" value="ECO:0007669"/>
    <property type="project" value="InterPro"/>
</dbReference>
<reference evidence="6" key="2">
    <citation type="submission" date="2025-08" db="UniProtKB">
        <authorList>
            <consortium name="Ensembl"/>
        </authorList>
    </citation>
    <scope>IDENTIFICATION</scope>
</reference>
<evidence type="ECO:0000256" key="1">
    <source>
        <dbReference type="ARBA" id="ARBA00006082"/>
    </source>
</evidence>
<dbReference type="Pfam" id="PF02518">
    <property type="entry name" value="HATPase_c"/>
    <property type="match status" value="1"/>
</dbReference>
<dbReference type="PANTHER" id="PTHR10073:SF47">
    <property type="entry name" value="DNA MISMATCH REPAIR PROTEIN MLH3"/>
    <property type="match status" value="1"/>
</dbReference>
<organism evidence="6 7">
    <name type="scientific">Scleropages formosus</name>
    <name type="common">Asian bonytongue</name>
    <name type="synonym">Osteoglossum formosum</name>
    <dbReference type="NCBI Taxonomy" id="113540"/>
    <lineage>
        <taxon>Eukaryota</taxon>
        <taxon>Metazoa</taxon>
        <taxon>Chordata</taxon>
        <taxon>Craniata</taxon>
        <taxon>Vertebrata</taxon>
        <taxon>Euteleostomi</taxon>
        <taxon>Actinopterygii</taxon>
        <taxon>Neopterygii</taxon>
        <taxon>Teleostei</taxon>
        <taxon>Osteoglossocephala</taxon>
        <taxon>Osteoglossomorpha</taxon>
        <taxon>Osteoglossiformes</taxon>
        <taxon>Osteoglossidae</taxon>
        <taxon>Scleropages</taxon>
    </lineage>
</organism>
<feature type="domain" description="DNA mismatch repair protein S5" evidence="5">
    <location>
        <begin position="211"/>
        <end position="349"/>
    </location>
</feature>
<dbReference type="Gene3D" id="3.30.1540.20">
    <property type="entry name" value="MutL, C-terminal domain, dimerisation subdomain"/>
    <property type="match status" value="1"/>
</dbReference>
<keyword evidence="7" id="KW-1185">Reference proteome</keyword>
<dbReference type="InterPro" id="IPR003594">
    <property type="entry name" value="HATPase_dom"/>
</dbReference>
<dbReference type="SMART" id="SM01340">
    <property type="entry name" value="DNA_mis_repair"/>
    <property type="match status" value="1"/>
</dbReference>
<dbReference type="GO" id="GO:0140664">
    <property type="term" value="F:ATP-dependent DNA damage sensor activity"/>
    <property type="evidence" value="ECO:0007669"/>
    <property type="project" value="InterPro"/>
</dbReference>
<dbReference type="Pfam" id="PF08676">
    <property type="entry name" value="MutL_C"/>
    <property type="match status" value="1"/>
</dbReference>
<dbReference type="Gene3D" id="3.30.230.10">
    <property type="match status" value="1"/>
</dbReference>
<dbReference type="CDD" id="cd03486">
    <property type="entry name" value="MutL_Trans_MLH3"/>
    <property type="match status" value="1"/>
</dbReference>
<feature type="compositionally biased region" description="Polar residues" evidence="3">
    <location>
        <begin position="491"/>
        <end position="511"/>
    </location>
</feature>
<dbReference type="Gene3D" id="3.30.565.10">
    <property type="entry name" value="Histidine kinase-like ATPase, C-terminal domain"/>
    <property type="match status" value="1"/>
</dbReference>
<dbReference type="CDD" id="cd16926">
    <property type="entry name" value="HATPase_MutL-MLH-PMS-like"/>
    <property type="match status" value="1"/>
</dbReference>
<dbReference type="InterPro" id="IPR042121">
    <property type="entry name" value="MutL_C_regsub"/>
</dbReference>
<dbReference type="PANTHER" id="PTHR10073">
    <property type="entry name" value="DNA MISMATCH REPAIR PROTEIN MLH, PMS, MUTL"/>
    <property type="match status" value="1"/>
</dbReference>
<dbReference type="FunFam" id="3.30.1370.100:FF:000003">
    <property type="entry name" value="DNA mismatch repair protein Mlh3"/>
    <property type="match status" value="1"/>
</dbReference>
<dbReference type="FunFam" id="3.30.565.10:FF:000017">
    <property type="entry name" value="PMS1 homolog 1, mismatch repair system component"/>
    <property type="match status" value="1"/>
</dbReference>
<dbReference type="InterPro" id="IPR036890">
    <property type="entry name" value="HATPase_C_sf"/>
</dbReference>
<name>A0A8C9SHH7_SCLFO</name>
<dbReference type="Gene3D" id="3.30.1370.100">
    <property type="entry name" value="MutL, C-terminal domain, regulatory subdomain"/>
    <property type="match status" value="1"/>
</dbReference>
<dbReference type="InterPro" id="IPR038973">
    <property type="entry name" value="MutL/Mlh/Pms-like"/>
</dbReference>
<dbReference type="InterPro" id="IPR014721">
    <property type="entry name" value="Ribsml_uS5_D2-typ_fold_subgr"/>
</dbReference>
<keyword evidence="2" id="KW-0227">DNA damage</keyword>
<dbReference type="GeneTree" id="ENSGT00800000124176"/>
<accession>A0A8C9SHH7</accession>
<dbReference type="GO" id="GO:0006298">
    <property type="term" value="P:mismatch repair"/>
    <property type="evidence" value="ECO:0007669"/>
    <property type="project" value="InterPro"/>
</dbReference>
<dbReference type="InterPro" id="IPR042120">
    <property type="entry name" value="MutL_C_dimsub"/>
</dbReference>
<dbReference type="GO" id="GO:0030983">
    <property type="term" value="F:mismatched DNA binding"/>
    <property type="evidence" value="ECO:0007669"/>
    <property type="project" value="InterPro"/>
</dbReference>
<gene>
    <name evidence="6" type="primary">MLH3</name>
    <name evidence="6" type="synonym">mlh3</name>
</gene>
<evidence type="ECO:0000259" key="5">
    <source>
        <dbReference type="SMART" id="SM01340"/>
    </source>
</evidence>
<evidence type="ECO:0000256" key="2">
    <source>
        <dbReference type="ARBA" id="ARBA00022763"/>
    </source>
</evidence>
<dbReference type="InterPro" id="IPR002099">
    <property type="entry name" value="MutL/Mlh/PMS"/>
</dbReference>
<dbReference type="InterPro" id="IPR014790">
    <property type="entry name" value="MutL_C"/>
</dbReference>
<dbReference type="NCBIfam" id="TIGR00585">
    <property type="entry name" value="mutl"/>
    <property type="match status" value="1"/>
</dbReference>
<dbReference type="Ensembl" id="ENSSFOT00015038092.2">
    <property type="protein sequence ID" value="ENSSFOP00015037678.2"/>
    <property type="gene ID" value="ENSSFOG00015023979.2"/>
</dbReference>
<dbReference type="SUPFAM" id="SSF118116">
    <property type="entry name" value="DNA mismatch repair protein MutL"/>
    <property type="match status" value="1"/>
</dbReference>
<dbReference type="InterPro" id="IPR020568">
    <property type="entry name" value="Ribosomal_Su5_D2-typ_SF"/>
</dbReference>
<dbReference type="GO" id="GO:0016887">
    <property type="term" value="F:ATP hydrolysis activity"/>
    <property type="evidence" value="ECO:0007669"/>
    <property type="project" value="InterPro"/>
</dbReference>
<protein>
    <submittedName>
        <fullName evidence="6">MutL homolog 3</fullName>
    </submittedName>
</protein>
<dbReference type="GO" id="GO:0005634">
    <property type="term" value="C:nucleus"/>
    <property type="evidence" value="ECO:0007669"/>
    <property type="project" value="UniProtKB-ARBA"/>
</dbReference>
<sequence length="1317" mass="146597">MIKCLPGEVQAKLRSGVAMVSLQQCVEELLLNAIDAQASCVAVRLDLDGCKVQVLDNGLGMDRDDMERVGNRYFTSKCSTLEDLENLRFYGFRGEAIASIASLSTLMEISSRPKLSVKTFVKVFREGEALNVFEAETGRPSSGTTVVICNFFHGMPVRRKRMDPVLECERIRQRVEAISLMHPSVSFTLKKDCSGAMVVQIPKARDTYHRFTQIHGIGRAQKLGEVNFCHGQFQMSGYIGREGHYNNSFQFLFVNKRLVLKTPIHKLLNLLLKKVCSVSQLNGSSGVSHVLGSPKQRLGPELHGVYVINIECHYSEYDVCYEPAKTLIEFKDWDSVLFCVEEGVKKFLTTENLITEISPEDIQDGFGGPVNPCSAMPCITRECYEGKLLASKAVYRRFTDNPNKTEEVSSINERADYSRAIETDKSNVEAARTMEQKCQPASTSVPYVPGAVSSQTENWPELCNMDTSTDTSMLEPLKDNARCKEASHNVQFTDGDSPVSESENMHHNTNPEGVKDWENERFAIQKTETVDHTGCIELQLGSEGFIKHIIPQLHTTVLPKEQMPGWLRFHSSRPVPSQQLFPLSSTFNGRNFTAVKKCSGQTGALMSHTVKQLPSVADFEAKEKPFGATKRKLPFIAESSLSEVYGGGNSDLPAVKSKVFKVMPRARLSLPVQAGSLDRFRRIYGNQRETPVLSVETSNSQMALDVSAPQVGHTMAYTEQCLSSAEEDLLSAASPAWVQDTPVLLSNHTTLKHSSIQSWSSESSLAGKLSRLKNQQTEDKSRAFKQPLSGVPNRGCCDKDKLNQVNREEQATNELFPISSDVLDSNANYMETDFERRGDANSFSEIADAKSGNFCGPFCTTRDLSSPLFPVIEKDVSPAQSASEIKQDLPSGAEFCTVLNTFGAVGEPSGGEEAESRDWQEHFDTSVGKLSYVNRVTGMSKYEAPHVEDTQVYCVKDVTTMAVSVMSRNGFEYRCYPFQTELVLPFLPRSRAERVLSTVMLFLCLLSEAHQGASSLYSLYSDWENPVFVRPPEVALNVTSAQAEGLAVKIHSVLYPYRFTKDMISSMKVIDQVDKKFLVCLINTRDQGNTAGGNLLVLVDQHAAHERVRLESLVADSYEEDPEVPGQKQLCSSIVTPPLQVDITEEEQRLLRSCQPFLKGLGLEVTFVEVGEPRALVSKVPVCFVEKEANELRRGRPSVAKAVVEEYIREQFELLRSTGRVRGTLPLTVLKVLASQACHGAIKFNNHLSREECCRLVCALSACQLPFQCAHGRPSMVPLADLLHIDTQEPSKPNLGKLRKMYRTWKLFGNHKERHPL</sequence>
<dbReference type="SUPFAM" id="SSF55874">
    <property type="entry name" value="ATPase domain of HSP90 chaperone/DNA topoisomerase II/histidine kinase"/>
    <property type="match status" value="1"/>
</dbReference>
<dbReference type="InterPro" id="IPR037198">
    <property type="entry name" value="MutL_C_sf"/>
</dbReference>
<evidence type="ECO:0000313" key="6">
    <source>
        <dbReference type="Ensembl" id="ENSSFOP00015037678.2"/>
    </source>
</evidence>
<feature type="region of interest" description="Disordered" evidence="3">
    <location>
        <begin position="491"/>
        <end position="513"/>
    </location>
</feature>
<feature type="domain" description="MutL C-terminal dimerisation" evidence="4">
    <location>
        <begin position="1069"/>
        <end position="1248"/>
    </location>
</feature>
<reference evidence="6 7" key="1">
    <citation type="submission" date="2019-04" db="EMBL/GenBank/DDBJ databases">
        <authorList>
            <consortium name="Wellcome Sanger Institute Data Sharing"/>
        </authorList>
    </citation>
    <scope>NUCLEOTIDE SEQUENCE [LARGE SCALE GENOMIC DNA]</scope>
</reference>